<name>A0A1I4TU86_9BACT</name>
<reference evidence="2 3" key="1">
    <citation type="submission" date="2016-10" db="EMBL/GenBank/DDBJ databases">
        <authorList>
            <person name="de Groot N.N."/>
        </authorList>
    </citation>
    <scope>NUCLEOTIDE SEQUENCE [LARGE SCALE GENOMIC DNA]</scope>
    <source>
        <strain evidence="2 3">DSM 9990</strain>
    </source>
</reference>
<gene>
    <name evidence="2" type="ORF">SAMN05660836_01529</name>
</gene>
<dbReference type="Proteomes" id="UP000199611">
    <property type="component" value="Unassembled WGS sequence"/>
</dbReference>
<dbReference type="Pfam" id="PF10047">
    <property type="entry name" value="DUF2281"/>
    <property type="match status" value="1"/>
</dbReference>
<feature type="domain" description="DUF2281" evidence="1">
    <location>
        <begin position="4"/>
        <end position="62"/>
    </location>
</feature>
<dbReference type="STRING" id="39841.SAMN05660836_01529"/>
<evidence type="ECO:0000313" key="3">
    <source>
        <dbReference type="Proteomes" id="UP000199611"/>
    </source>
</evidence>
<proteinExistence type="predicted"/>
<dbReference type="RefSeq" id="WP_093394730.1">
    <property type="nucleotide sequence ID" value="NZ_FOUU01000004.1"/>
</dbReference>
<dbReference type="AlphaFoldDB" id="A0A1I4TU86"/>
<accession>A0A1I4TU86</accession>
<sequence length="70" mass="8559">MRALKDLIDELPPELQQEVRDFVEFLLEKRARRPRRKPKFDWAGALRDLRDRYTSVQLQHKIAEWRIGEQ</sequence>
<protein>
    <submittedName>
        <fullName evidence="2">Uncharacterized conserved small protein</fullName>
    </submittedName>
</protein>
<organism evidence="2 3">
    <name type="scientific">Thermodesulforhabdus norvegica</name>
    <dbReference type="NCBI Taxonomy" id="39841"/>
    <lineage>
        <taxon>Bacteria</taxon>
        <taxon>Pseudomonadati</taxon>
        <taxon>Thermodesulfobacteriota</taxon>
        <taxon>Syntrophobacteria</taxon>
        <taxon>Syntrophobacterales</taxon>
        <taxon>Thermodesulforhabdaceae</taxon>
        <taxon>Thermodesulforhabdus</taxon>
    </lineage>
</organism>
<evidence type="ECO:0000259" key="1">
    <source>
        <dbReference type="Pfam" id="PF10047"/>
    </source>
</evidence>
<dbReference type="OrthoDB" id="9813378at2"/>
<dbReference type="EMBL" id="FOUU01000004">
    <property type="protein sequence ID" value="SFM80279.1"/>
    <property type="molecule type" value="Genomic_DNA"/>
</dbReference>
<keyword evidence="3" id="KW-1185">Reference proteome</keyword>
<evidence type="ECO:0000313" key="2">
    <source>
        <dbReference type="EMBL" id="SFM80279.1"/>
    </source>
</evidence>
<dbReference type="InterPro" id="IPR018739">
    <property type="entry name" value="DUF2281"/>
</dbReference>